<evidence type="ECO:0000313" key="3">
    <source>
        <dbReference type="Proteomes" id="UP001283361"/>
    </source>
</evidence>
<evidence type="ECO:0000256" key="1">
    <source>
        <dbReference type="SAM" id="MobiDB-lite"/>
    </source>
</evidence>
<accession>A0AAE0Z1Q0</accession>
<protein>
    <submittedName>
        <fullName evidence="2">Uncharacterized protein</fullName>
    </submittedName>
</protein>
<evidence type="ECO:0000313" key="2">
    <source>
        <dbReference type="EMBL" id="KAK3760481.1"/>
    </source>
</evidence>
<keyword evidence="3" id="KW-1185">Reference proteome</keyword>
<name>A0AAE0Z1Q0_9GAST</name>
<dbReference type="EMBL" id="JAWDGP010004977">
    <property type="protein sequence ID" value="KAK3760481.1"/>
    <property type="molecule type" value="Genomic_DNA"/>
</dbReference>
<gene>
    <name evidence="2" type="ORF">RRG08_057473</name>
</gene>
<comment type="caution">
    <text evidence="2">The sequence shown here is derived from an EMBL/GenBank/DDBJ whole genome shotgun (WGS) entry which is preliminary data.</text>
</comment>
<reference evidence="2" key="1">
    <citation type="journal article" date="2023" name="G3 (Bethesda)">
        <title>A reference genome for the long-term kleptoplast-retaining sea slug Elysia crispata morphotype clarki.</title>
        <authorList>
            <person name="Eastman K.E."/>
            <person name="Pendleton A.L."/>
            <person name="Shaikh M.A."/>
            <person name="Suttiyut T."/>
            <person name="Ogas R."/>
            <person name="Tomko P."/>
            <person name="Gavelis G."/>
            <person name="Widhalm J.R."/>
            <person name="Wisecaver J.H."/>
        </authorList>
    </citation>
    <scope>NUCLEOTIDE SEQUENCE</scope>
    <source>
        <strain evidence="2">ECLA1</strain>
    </source>
</reference>
<organism evidence="2 3">
    <name type="scientific">Elysia crispata</name>
    <name type="common">lettuce slug</name>
    <dbReference type="NCBI Taxonomy" id="231223"/>
    <lineage>
        <taxon>Eukaryota</taxon>
        <taxon>Metazoa</taxon>
        <taxon>Spiralia</taxon>
        <taxon>Lophotrochozoa</taxon>
        <taxon>Mollusca</taxon>
        <taxon>Gastropoda</taxon>
        <taxon>Heterobranchia</taxon>
        <taxon>Euthyneura</taxon>
        <taxon>Panpulmonata</taxon>
        <taxon>Sacoglossa</taxon>
        <taxon>Placobranchoidea</taxon>
        <taxon>Plakobranchidae</taxon>
        <taxon>Elysia</taxon>
    </lineage>
</organism>
<sequence length="81" mass="9183">MELVSRQKQLNSLKQHTQSHVLGRGGEPARLSRSEWKEAEDGVWVDPELTEKVTDPLEENLLRGAMLAYMAGKGSKNSYHY</sequence>
<feature type="compositionally biased region" description="Polar residues" evidence="1">
    <location>
        <begin position="1"/>
        <end position="20"/>
    </location>
</feature>
<proteinExistence type="predicted"/>
<dbReference type="AlphaFoldDB" id="A0AAE0Z1Q0"/>
<feature type="region of interest" description="Disordered" evidence="1">
    <location>
        <begin position="1"/>
        <end position="37"/>
    </location>
</feature>
<dbReference type="Proteomes" id="UP001283361">
    <property type="component" value="Unassembled WGS sequence"/>
</dbReference>